<evidence type="ECO:0000313" key="2">
    <source>
        <dbReference type="EMBL" id="KAK3914530.1"/>
    </source>
</evidence>
<comment type="caution">
    <text evidence="2">The sequence shown here is derived from an EMBL/GenBank/DDBJ whole genome shotgun (WGS) entry which is preliminary data.</text>
</comment>
<feature type="region of interest" description="Disordered" evidence="1">
    <location>
        <begin position="1"/>
        <end position="70"/>
    </location>
</feature>
<feature type="region of interest" description="Disordered" evidence="1">
    <location>
        <begin position="121"/>
        <end position="151"/>
    </location>
</feature>
<dbReference type="Proteomes" id="UP001219518">
    <property type="component" value="Unassembled WGS sequence"/>
</dbReference>
<feature type="compositionally biased region" description="Polar residues" evidence="1">
    <location>
        <begin position="42"/>
        <end position="70"/>
    </location>
</feature>
<reference evidence="2" key="1">
    <citation type="submission" date="2021-07" db="EMBL/GenBank/DDBJ databases">
        <authorList>
            <person name="Catto M.A."/>
            <person name="Jacobson A."/>
            <person name="Kennedy G."/>
            <person name="Labadie P."/>
            <person name="Hunt B.G."/>
            <person name="Srinivasan R."/>
        </authorList>
    </citation>
    <scope>NUCLEOTIDE SEQUENCE</scope>
    <source>
        <strain evidence="2">PL_HMW_Pooled</strain>
        <tissue evidence="2">Head</tissue>
    </source>
</reference>
<feature type="compositionally biased region" description="Low complexity" evidence="1">
    <location>
        <begin position="284"/>
        <end position="295"/>
    </location>
</feature>
<dbReference type="AlphaFoldDB" id="A0AAE1H430"/>
<reference evidence="2" key="2">
    <citation type="journal article" date="2023" name="BMC Genomics">
        <title>Pest status, molecular evolution, and epigenetic factors derived from the genome assembly of Frankliniella fusca, a thysanopteran phytovirus vector.</title>
        <authorList>
            <person name="Catto M.A."/>
            <person name="Labadie P.E."/>
            <person name="Jacobson A.L."/>
            <person name="Kennedy G.G."/>
            <person name="Srinivasan R."/>
            <person name="Hunt B.G."/>
        </authorList>
    </citation>
    <scope>NUCLEOTIDE SEQUENCE</scope>
    <source>
        <strain evidence="2">PL_HMW_Pooled</strain>
    </source>
</reference>
<gene>
    <name evidence="2" type="ORF">KUF71_005326</name>
</gene>
<evidence type="ECO:0000313" key="3">
    <source>
        <dbReference type="Proteomes" id="UP001219518"/>
    </source>
</evidence>
<feature type="compositionally biased region" description="Low complexity" evidence="1">
    <location>
        <begin position="302"/>
        <end position="313"/>
    </location>
</feature>
<sequence length="330" mass="35965">MLASQPVRLINDDEDSKETTPEPLPEPLLPAESFRNVASPLPGTSPSKIAIGTNSGLHPNARNLTSDKSSDLNVPSFDILGAMAPTFDKVPASFSKKAPSHPISPAIQPFSFPTITKSILSSSPLSDRPPKEPCSILKEQPDPPKAQSLHSVKPQVNKTICHIKNGFFGFPEEDGRKLRKTRFHVNTNILASSLDLLDLHKNVGVSTGSPYCCASCDIVFSSVKHCKYHQSVITAEVTDSQVTDVQEDGFWLCPWCPTIMLSSSYFETHKVNCREKGRCRQESKASSVRKNASASSRRRSKPSSSSGNFNPSPVKSNNSFKVLHGQVIPV</sequence>
<proteinExistence type="predicted"/>
<protein>
    <submittedName>
        <fullName evidence="2">Nicotinate catabolism cluster-specific transcription factor</fullName>
    </submittedName>
</protein>
<accession>A0AAE1H430</accession>
<feature type="region of interest" description="Disordered" evidence="1">
    <location>
        <begin position="284"/>
        <end position="318"/>
    </location>
</feature>
<evidence type="ECO:0000256" key="1">
    <source>
        <dbReference type="SAM" id="MobiDB-lite"/>
    </source>
</evidence>
<dbReference type="EMBL" id="JAHWGI010000383">
    <property type="protein sequence ID" value="KAK3914530.1"/>
    <property type="molecule type" value="Genomic_DNA"/>
</dbReference>
<name>A0AAE1H430_9NEOP</name>
<organism evidence="2 3">
    <name type="scientific">Frankliniella fusca</name>
    <dbReference type="NCBI Taxonomy" id="407009"/>
    <lineage>
        <taxon>Eukaryota</taxon>
        <taxon>Metazoa</taxon>
        <taxon>Ecdysozoa</taxon>
        <taxon>Arthropoda</taxon>
        <taxon>Hexapoda</taxon>
        <taxon>Insecta</taxon>
        <taxon>Pterygota</taxon>
        <taxon>Neoptera</taxon>
        <taxon>Paraneoptera</taxon>
        <taxon>Thysanoptera</taxon>
        <taxon>Terebrantia</taxon>
        <taxon>Thripoidea</taxon>
        <taxon>Thripidae</taxon>
        <taxon>Frankliniella</taxon>
    </lineage>
</organism>
<keyword evidence="3" id="KW-1185">Reference proteome</keyword>